<reference evidence="3" key="1">
    <citation type="submission" date="2022-03" db="EMBL/GenBank/DDBJ databases">
        <title>Draft genome sequence of Aduncisulcus paluster, a free-living microaerophilic Fornicata.</title>
        <authorList>
            <person name="Yuyama I."/>
            <person name="Kume K."/>
            <person name="Tamura T."/>
            <person name="Inagaki Y."/>
            <person name="Hashimoto T."/>
        </authorList>
    </citation>
    <scope>NUCLEOTIDE SEQUENCE</scope>
    <source>
        <strain evidence="3">NY0171</strain>
    </source>
</reference>
<sequence>MYANELHLKAERDAAVQKLQHYVRRMAKEQEAWITGQETQDRLMGELEERIQSLQHDNQILKSSVSRCTVERDQFEKRCSIMEKQMKKDSDTIHDQETRLDSLIHIKPLYDDAKQRISELTKSLQDCKTEKEKIISRAGESVSKARQEVVSFESQLSQLRIEFASLTGVCTQLKKHNHELLEKEKQFSIDAKEYADQYSDSYKDGKSISSILLAKELHIALNDSKILQKEKDMISAENERLITENKLLKEKLALEVEERKIREEERKYDEKRRKAEEQERIRREEERKKRIEEEEKKRRDEEERRRREEEERRRKADEEKRRREEEERRKEEEEARKRDEEERRRREEEAKKRMAEAEKWQEEDAKRRREQEAKHKREEEERKRRMEEMKKEEDLIYRIRQEEEKRRQEEKMISRIREEEKQRERESEFIPKLDEPQDVALEQPISSSGLVNTSSKFPVRTIQDASFLLESAVDAMASKIWKLSAESTRKELEKEAKERKRASYSLSEPISRSRRRKNTRSKVSGIIKRRNASHAKHPPKPSYPFPFRK</sequence>
<feature type="compositionally biased region" description="Pro residues" evidence="2">
    <location>
        <begin position="540"/>
        <end position="549"/>
    </location>
</feature>
<comment type="caution">
    <text evidence="3">The sequence shown here is derived from an EMBL/GenBank/DDBJ whole genome shotgun (WGS) entry which is preliminary data.</text>
</comment>
<evidence type="ECO:0000313" key="3">
    <source>
        <dbReference type="EMBL" id="GKT36476.1"/>
    </source>
</evidence>
<keyword evidence="4" id="KW-1185">Reference proteome</keyword>
<gene>
    <name evidence="3" type="ORF">ADUPG1_009438</name>
</gene>
<organism evidence="3 4">
    <name type="scientific">Aduncisulcus paluster</name>
    <dbReference type="NCBI Taxonomy" id="2918883"/>
    <lineage>
        <taxon>Eukaryota</taxon>
        <taxon>Metamonada</taxon>
        <taxon>Carpediemonas-like organisms</taxon>
        <taxon>Aduncisulcus</taxon>
    </lineage>
</organism>
<protein>
    <submittedName>
        <fullName evidence="3">Uncharacterized protein</fullName>
    </submittedName>
</protein>
<keyword evidence="1" id="KW-0175">Coiled coil</keyword>
<evidence type="ECO:0000256" key="1">
    <source>
        <dbReference type="SAM" id="Coils"/>
    </source>
</evidence>
<feature type="region of interest" description="Disordered" evidence="2">
    <location>
        <begin position="404"/>
        <end position="440"/>
    </location>
</feature>
<evidence type="ECO:0000313" key="4">
    <source>
        <dbReference type="Proteomes" id="UP001057375"/>
    </source>
</evidence>
<name>A0ABQ5KVK9_9EUKA</name>
<feature type="region of interest" description="Disordered" evidence="2">
    <location>
        <begin position="267"/>
        <end position="391"/>
    </location>
</feature>
<proteinExistence type="predicted"/>
<feature type="compositionally biased region" description="Basic and acidic residues" evidence="2">
    <location>
        <begin position="404"/>
        <end position="435"/>
    </location>
</feature>
<dbReference type="EMBL" id="BQXS01011236">
    <property type="protein sequence ID" value="GKT36476.1"/>
    <property type="molecule type" value="Genomic_DNA"/>
</dbReference>
<accession>A0ABQ5KVK9</accession>
<dbReference type="Proteomes" id="UP001057375">
    <property type="component" value="Unassembled WGS sequence"/>
</dbReference>
<evidence type="ECO:0000256" key="2">
    <source>
        <dbReference type="SAM" id="MobiDB-lite"/>
    </source>
</evidence>
<feature type="coiled-coil region" evidence="1">
    <location>
        <begin position="110"/>
        <end position="162"/>
    </location>
</feature>
<feature type="compositionally biased region" description="Basic residues" evidence="2">
    <location>
        <begin position="527"/>
        <end position="539"/>
    </location>
</feature>
<feature type="region of interest" description="Disordered" evidence="2">
    <location>
        <begin position="491"/>
        <end position="549"/>
    </location>
</feature>